<keyword evidence="4" id="KW-0732">Signal</keyword>
<dbReference type="PANTHER" id="PTHR21011">
    <property type="entry name" value="MITOCHONDRIAL 28S RIBOSOMAL PROTEIN S6"/>
    <property type="match status" value="1"/>
</dbReference>
<dbReference type="Gene3D" id="3.40.50.410">
    <property type="entry name" value="von Willebrand factor, type A domain"/>
    <property type="match status" value="1"/>
</dbReference>
<dbReference type="Pfam" id="PF01250">
    <property type="entry name" value="Ribosomal_S6"/>
    <property type="match status" value="1"/>
</dbReference>
<proteinExistence type="inferred from homology"/>
<dbReference type="PANTHER" id="PTHR21011:SF1">
    <property type="entry name" value="SMALL RIBOSOMAL SUBUNIT PROTEIN BS6M"/>
    <property type="match status" value="1"/>
</dbReference>
<dbReference type="SUPFAM" id="SSF54995">
    <property type="entry name" value="Ribosomal protein S6"/>
    <property type="match status" value="1"/>
</dbReference>
<feature type="signal peptide" evidence="4">
    <location>
        <begin position="1"/>
        <end position="16"/>
    </location>
</feature>
<dbReference type="GO" id="GO:0070181">
    <property type="term" value="F:small ribosomal subunit rRNA binding"/>
    <property type="evidence" value="ECO:0007669"/>
    <property type="project" value="TreeGrafter"/>
</dbReference>
<dbReference type="CDD" id="cd15465">
    <property type="entry name" value="bS6_mito"/>
    <property type="match status" value="1"/>
</dbReference>
<dbReference type="InterPro" id="IPR035980">
    <property type="entry name" value="Ribosomal_bS6_sf"/>
</dbReference>
<dbReference type="GO" id="GO:0006412">
    <property type="term" value="P:translation"/>
    <property type="evidence" value="ECO:0007669"/>
    <property type="project" value="InterPro"/>
</dbReference>
<name>A0AAV6VBE6_9ARAC</name>
<dbReference type="EMBL" id="JAFNEN010000132">
    <property type="protein sequence ID" value="KAG8192986.1"/>
    <property type="molecule type" value="Genomic_DNA"/>
</dbReference>
<comment type="similarity">
    <text evidence="1">Belongs to the bacterial ribosomal protein bS6 family.</text>
</comment>
<dbReference type="Pfam" id="PF08434">
    <property type="entry name" value="CLCA"/>
    <property type="match status" value="1"/>
</dbReference>
<evidence type="ECO:0000259" key="5">
    <source>
        <dbReference type="PROSITE" id="PS50234"/>
    </source>
</evidence>
<evidence type="ECO:0000313" key="7">
    <source>
        <dbReference type="Proteomes" id="UP000827092"/>
    </source>
</evidence>
<protein>
    <recommendedName>
        <fullName evidence="2">Small ribosomal subunit protein bS6m</fullName>
    </recommendedName>
    <alternativeName>
        <fullName evidence="3">28S ribosomal protein S6, mitochondrial</fullName>
    </alternativeName>
</protein>
<evidence type="ECO:0000256" key="3">
    <source>
        <dbReference type="ARBA" id="ARBA00035365"/>
    </source>
</evidence>
<dbReference type="InterPro" id="IPR036465">
    <property type="entry name" value="vWFA_dom_sf"/>
</dbReference>
<keyword evidence="7" id="KW-1185">Reference proteome</keyword>
<feature type="chain" id="PRO_5043865679" description="Small ribosomal subunit protein bS6m" evidence="4">
    <location>
        <begin position="17"/>
        <end position="1060"/>
    </location>
</feature>
<dbReference type="SUPFAM" id="SSF53300">
    <property type="entry name" value="vWA-like"/>
    <property type="match status" value="1"/>
</dbReference>
<dbReference type="Proteomes" id="UP000827092">
    <property type="component" value="Unassembled WGS sequence"/>
</dbReference>
<dbReference type="AlphaFoldDB" id="A0AAV6VBE6"/>
<dbReference type="PROSITE" id="PS50234">
    <property type="entry name" value="VWFA"/>
    <property type="match status" value="1"/>
</dbReference>
<dbReference type="GO" id="GO:0005763">
    <property type="term" value="C:mitochondrial small ribosomal subunit"/>
    <property type="evidence" value="ECO:0007669"/>
    <property type="project" value="TreeGrafter"/>
</dbReference>
<comment type="caution">
    <text evidence="6">The sequence shown here is derived from an EMBL/GenBank/DDBJ whole genome shotgun (WGS) entry which is preliminary data.</text>
</comment>
<accession>A0AAV6VBE6</accession>
<evidence type="ECO:0000256" key="2">
    <source>
        <dbReference type="ARBA" id="ARBA00035170"/>
    </source>
</evidence>
<evidence type="ECO:0000313" key="6">
    <source>
        <dbReference type="EMBL" id="KAG8192986.1"/>
    </source>
</evidence>
<organism evidence="6 7">
    <name type="scientific">Oedothorax gibbosus</name>
    <dbReference type="NCBI Taxonomy" id="931172"/>
    <lineage>
        <taxon>Eukaryota</taxon>
        <taxon>Metazoa</taxon>
        <taxon>Ecdysozoa</taxon>
        <taxon>Arthropoda</taxon>
        <taxon>Chelicerata</taxon>
        <taxon>Arachnida</taxon>
        <taxon>Araneae</taxon>
        <taxon>Araneomorphae</taxon>
        <taxon>Entelegynae</taxon>
        <taxon>Araneoidea</taxon>
        <taxon>Linyphiidae</taxon>
        <taxon>Erigoninae</taxon>
        <taxon>Oedothorax</taxon>
    </lineage>
</organism>
<dbReference type="InterPro" id="IPR013642">
    <property type="entry name" value="CLCA_N"/>
</dbReference>
<dbReference type="Gene3D" id="3.30.70.60">
    <property type="match status" value="1"/>
</dbReference>
<feature type="domain" description="VWFA" evidence="5">
    <location>
        <begin position="304"/>
        <end position="497"/>
    </location>
</feature>
<evidence type="ECO:0000256" key="1">
    <source>
        <dbReference type="ARBA" id="ARBA00009512"/>
    </source>
</evidence>
<dbReference type="InterPro" id="IPR000529">
    <property type="entry name" value="Ribosomal_bS6"/>
</dbReference>
<dbReference type="GO" id="GO:0003735">
    <property type="term" value="F:structural constituent of ribosome"/>
    <property type="evidence" value="ECO:0007669"/>
    <property type="project" value="InterPro"/>
</dbReference>
<dbReference type="InterPro" id="IPR014717">
    <property type="entry name" value="Transl_elong_EF1B/ribsomal_bS6"/>
</dbReference>
<reference evidence="6 7" key="1">
    <citation type="journal article" date="2022" name="Nat. Ecol. Evol.">
        <title>A masculinizing supergene underlies an exaggerated male reproductive morph in a spider.</title>
        <authorList>
            <person name="Hendrickx F."/>
            <person name="De Corte Z."/>
            <person name="Sonet G."/>
            <person name="Van Belleghem S.M."/>
            <person name="Kostlbacher S."/>
            <person name="Vangestel C."/>
        </authorList>
    </citation>
    <scope>NUCLEOTIDE SEQUENCE [LARGE SCALE GENOMIC DNA]</scope>
    <source>
        <strain evidence="6">W744_W776</strain>
    </source>
</reference>
<gene>
    <name evidence="6" type="ORF">JTE90_028106</name>
</gene>
<evidence type="ECO:0000256" key="4">
    <source>
        <dbReference type="SAM" id="SignalP"/>
    </source>
</evidence>
<sequence length="1060" mass="119027">MGTVFLISALASCILCQINFATGSRIRIVDNGYENIVVALPVEAAGGERKSIVSALKDMFHKSSTILSQSTKKRAHFRSVTFLVPETWGEMVSWLSTTDDSTSFNYAGAAISRQDADVMVLYSSENLYPYVLHQGGCGRNALRIYFPANHLLSEDRKQRAVEFVRLWSEFRYGVFPEGGFEDDPKYPFSFFDSIEGSNITTGCSSGLNSQCTGLEKCSDDTITSSLMDQHLPNTAINFCENYLNLGPRHNPDAPSKHNLLCKEEGTWFTVLRSPDFIQGRNAAPKSSSVPEVAFRYVREVSSLSVIVAIDVSSQMSKEERYHLTKNAFYQFVVTMLPNGSDLTVLLFGGTANVTVATANMKLLNEFSKTKYLESLPLPDEPSSDDHTCIDCVLEDIFQFVTDENSTFESAPVVILVTASHQLDVNKFEEIQGKLRSTELLLQVMAFTDKINNDVHFQGSLYDLCLSTGNKFINLEGDTFRNLYNGFNQAVKGLVSRILVHQNYITPLDEENIMLDFALDESVTQELRVSMSGPMFSTTSTLEYDKTLLNDPSGNEVLSKKYEIVPSLNFHIQNPKTGLYKLKTRRKNRQTSPVLLSVYGTPVSIENLVTVNAWVEVSERKISPPPIQIFAEVRKGSYPIINASVKAYVEHPDGYVEVVYLLDDGQGGVDVTEGDGVYTHYFTNFTSTGFYNVFVKAKGGVEYYSEILKGPQSYCCGSSFTHNEAVPTGQFKRHTEPVTFRVTSVPENDVYPPARVTDLRIVKKYDQIVALKWTSVGNDFNSGEAACYELKLFRDRSSIRNRFSDSRLELYSETISVPSPTSYGTDLYRVLHFPKSLGKGVYYFGIRALDDARNHGEPSNAVAVRIEKNQSKEIDCTDDPTAEKLNNSSYSHSAFSSQKVLWVTGIFFPSIMPAYELSILTKLLPRNELGAVLKRVGALLLDKGVTLQKIDNLGKRELPYKIPHYTQSTHGHFFVLTFDGSPKVHAEVTKELKLDVDLLKYGFSPVYKDLKEECTLEEELLPPALRPSVQKLLSVSNKLTAGKKRPWNKYYIEWDYYHHYM</sequence>
<dbReference type="InterPro" id="IPR002035">
    <property type="entry name" value="VWF_A"/>
</dbReference>